<dbReference type="EMBL" id="CAMAPF010000096">
    <property type="protein sequence ID" value="CAH9098133.1"/>
    <property type="molecule type" value="Genomic_DNA"/>
</dbReference>
<evidence type="ECO:0000313" key="2">
    <source>
        <dbReference type="Proteomes" id="UP001152523"/>
    </source>
</evidence>
<comment type="caution">
    <text evidence="1">The sequence shown here is derived from an EMBL/GenBank/DDBJ whole genome shotgun (WGS) entry which is preliminary data.</text>
</comment>
<gene>
    <name evidence="1" type="ORF">CEPIT_LOCUS14276</name>
</gene>
<protein>
    <submittedName>
        <fullName evidence="1">Uncharacterized protein</fullName>
    </submittedName>
</protein>
<dbReference type="AlphaFoldDB" id="A0AAV0DD40"/>
<organism evidence="1 2">
    <name type="scientific">Cuscuta epithymum</name>
    <dbReference type="NCBI Taxonomy" id="186058"/>
    <lineage>
        <taxon>Eukaryota</taxon>
        <taxon>Viridiplantae</taxon>
        <taxon>Streptophyta</taxon>
        <taxon>Embryophyta</taxon>
        <taxon>Tracheophyta</taxon>
        <taxon>Spermatophyta</taxon>
        <taxon>Magnoliopsida</taxon>
        <taxon>eudicotyledons</taxon>
        <taxon>Gunneridae</taxon>
        <taxon>Pentapetalae</taxon>
        <taxon>asterids</taxon>
        <taxon>lamiids</taxon>
        <taxon>Solanales</taxon>
        <taxon>Convolvulaceae</taxon>
        <taxon>Cuscuteae</taxon>
        <taxon>Cuscuta</taxon>
        <taxon>Cuscuta subgen. Cuscuta</taxon>
    </lineage>
</organism>
<evidence type="ECO:0000313" key="1">
    <source>
        <dbReference type="EMBL" id="CAH9098133.1"/>
    </source>
</evidence>
<proteinExistence type="predicted"/>
<dbReference type="Proteomes" id="UP001152523">
    <property type="component" value="Unassembled WGS sequence"/>
</dbReference>
<keyword evidence="2" id="KW-1185">Reference proteome</keyword>
<sequence>MMAAVIRGGSGPRPGRA</sequence>
<accession>A0AAV0DD40</accession>
<name>A0AAV0DD40_9ASTE</name>
<reference evidence="1" key="1">
    <citation type="submission" date="2022-07" db="EMBL/GenBank/DDBJ databases">
        <authorList>
            <person name="Macas J."/>
            <person name="Novak P."/>
            <person name="Neumann P."/>
        </authorList>
    </citation>
    <scope>NUCLEOTIDE SEQUENCE</scope>
</reference>